<dbReference type="CDD" id="cd08010">
    <property type="entry name" value="MltG_like"/>
    <property type="match status" value="1"/>
</dbReference>
<feature type="transmembrane region" description="Helical" evidence="7">
    <location>
        <begin position="12"/>
        <end position="33"/>
    </location>
</feature>
<dbReference type="EMBL" id="CP046457">
    <property type="protein sequence ID" value="QGT98908.1"/>
    <property type="molecule type" value="Genomic_DNA"/>
</dbReference>
<comment type="similarity">
    <text evidence="7">Belongs to the transglycosylase MltG family.</text>
</comment>
<dbReference type="GO" id="GO:0005886">
    <property type="term" value="C:plasma membrane"/>
    <property type="evidence" value="ECO:0007669"/>
    <property type="project" value="UniProtKB-SubCell"/>
</dbReference>
<evidence type="ECO:0000256" key="6">
    <source>
        <dbReference type="ARBA" id="ARBA00023316"/>
    </source>
</evidence>
<dbReference type="PANTHER" id="PTHR30518:SF2">
    <property type="entry name" value="ENDOLYTIC MUREIN TRANSGLYCOSYLASE"/>
    <property type="match status" value="1"/>
</dbReference>
<dbReference type="Gene3D" id="3.30.160.60">
    <property type="entry name" value="Classic Zinc Finger"/>
    <property type="match status" value="1"/>
</dbReference>
<comment type="catalytic activity">
    <reaction evidence="7">
        <text>a peptidoglycan chain = a peptidoglycan chain with N-acetyl-1,6-anhydromuramyl-[peptide] at the reducing end + a peptidoglycan chain with N-acetylglucosamine at the non-reducing end.</text>
        <dbReference type="EC" id="4.2.2.29"/>
    </reaction>
</comment>
<keyword evidence="6 7" id="KW-0961">Cell wall biogenesis/degradation</keyword>
<evidence type="ECO:0000256" key="3">
    <source>
        <dbReference type="ARBA" id="ARBA00022989"/>
    </source>
</evidence>
<dbReference type="AlphaFoldDB" id="A0A6I6DEC6"/>
<dbReference type="Gene3D" id="3.30.1490.480">
    <property type="entry name" value="Endolytic murein transglycosylase"/>
    <property type="match status" value="2"/>
</dbReference>
<gene>
    <name evidence="7" type="primary">mltG</name>
    <name evidence="8" type="ORF">SYNTR_0315</name>
</gene>
<organism evidence="8 9">
    <name type="scientific">Candidatus Syntrophocurvum alkaliphilum</name>
    <dbReference type="NCBI Taxonomy" id="2293317"/>
    <lineage>
        <taxon>Bacteria</taxon>
        <taxon>Bacillati</taxon>
        <taxon>Bacillota</taxon>
        <taxon>Clostridia</taxon>
        <taxon>Eubacteriales</taxon>
        <taxon>Syntrophomonadaceae</taxon>
        <taxon>Candidatus Syntrophocurvum</taxon>
    </lineage>
</organism>
<dbReference type="Proteomes" id="UP000426444">
    <property type="component" value="Chromosome"/>
</dbReference>
<name>A0A6I6DEC6_9FIRM</name>
<dbReference type="InterPro" id="IPR003770">
    <property type="entry name" value="MLTG-like"/>
</dbReference>
<evidence type="ECO:0000256" key="1">
    <source>
        <dbReference type="ARBA" id="ARBA00022475"/>
    </source>
</evidence>
<evidence type="ECO:0000256" key="4">
    <source>
        <dbReference type="ARBA" id="ARBA00023136"/>
    </source>
</evidence>
<sequence length="343" mass="38477">MSEIKVIRERSILVLGLCALFIIITVALIGYNLTNQQYLPVDPEDKTFKLVTIPENSTAPKVAEILKSHDLVHSESAFLNYCRKHGLDSKLQAGNYNLSRSQSVKEISDIISKGKVVTVTFTIPEGYTVQQIGKLLVDSGMYEKDDWNKALEAEYNYSFLPNCANINTKLEGFLFPDTYVISESTSSEQTLNLMLSTFKQIWDEEYTELAEKKGLSVKEAITIASLIEKEATVDNERAKIAGVIYNRLEKGMLLQIDAAVLYALGEHKNQVLYEHLEVDSLYNTYKYTGLPPGPIASPGKASIEAALNPEDHSYLYYVHKGDGTHHFSKTHTEHINARIKYGV</sequence>
<dbReference type="OrthoDB" id="9814591at2"/>
<dbReference type="HAMAP" id="MF_02065">
    <property type="entry name" value="MltG"/>
    <property type="match status" value="1"/>
</dbReference>
<comment type="function">
    <text evidence="7">Functions as a peptidoglycan terminase that cleaves nascent peptidoglycan strands endolytically to terminate their elongation.</text>
</comment>
<dbReference type="GO" id="GO:0009252">
    <property type="term" value="P:peptidoglycan biosynthetic process"/>
    <property type="evidence" value="ECO:0007669"/>
    <property type="project" value="UniProtKB-UniRule"/>
</dbReference>
<dbReference type="GO" id="GO:0008932">
    <property type="term" value="F:lytic endotransglycosylase activity"/>
    <property type="evidence" value="ECO:0007669"/>
    <property type="project" value="UniProtKB-UniRule"/>
</dbReference>
<keyword evidence="5 7" id="KW-0456">Lyase</keyword>
<keyword evidence="9" id="KW-1185">Reference proteome</keyword>
<proteinExistence type="inferred from homology"/>
<evidence type="ECO:0000256" key="2">
    <source>
        <dbReference type="ARBA" id="ARBA00022692"/>
    </source>
</evidence>
<reference evidence="9" key="1">
    <citation type="journal article" date="2019" name="Microbiology">
        <title>Complete Genome Sequence of an Uncultured Bacterium of the Candidate Phylum Bipolaricaulota.</title>
        <authorList>
            <person name="Kadnikov V.V."/>
            <person name="Mardanov A.V."/>
            <person name="Beletsky A.V."/>
            <person name="Frank Y.A."/>
            <person name="Karnachuk O.V."/>
            <person name="Ravin N.V."/>
        </authorList>
    </citation>
    <scope>NUCLEOTIDE SEQUENCE [LARGE SCALE GENOMIC DNA]</scope>
</reference>
<dbReference type="PANTHER" id="PTHR30518">
    <property type="entry name" value="ENDOLYTIC MUREIN TRANSGLYCOSYLASE"/>
    <property type="match status" value="1"/>
</dbReference>
<evidence type="ECO:0000313" key="9">
    <source>
        <dbReference type="Proteomes" id="UP000426444"/>
    </source>
</evidence>
<feature type="site" description="Important for catalytic activity" evidence="7">
    <location>
        <position position="230"/>
    </location>
</feature>
<comment type="subcellular location">
    <subcellularLocation>
        <location evidence="7">Cell membrane</location>
        <topology evidence="7">Single-pass membrane protein</topology>
    </subcellularLocation>
</comment>
<accession>A0A6I6DEC6</accession>
<evidence type="ECO:0000256" key="7">
    <source>
        <dbReference type="HAMAP-Rule" id="MF_02065"/>
    </source>
</evidence>
<dbReference type="EC" id="4.2.2.29" evidence="7"/>
<dbReference type="KEGG" id="salq:SYNTR_0315"/>
<dbReference type="RefSeq" id="WP_156202854.1">
    <property type="nucleotide sequence ID" value="NZ_CP046457.1"/>
</dbReference>
<evidence type="ECO:0000313" key="8">
    <source>
        <dbReference type="EMBL" id="QGT98908.1"/>
    </source>
</evidence>
<keyword evidence="3 7" id="KW-1133">Transmembrane helix</keyword>
<keyword evidence="2 7" id="KW-0812">Transmembrane</keyword>
<keyword evidence="1 7" id="KW-1003">Cell membrane</keyword>
<dbReference type="GO" id="GO:0071555">
    <property type="term" value="P:cell wall organization"/>
    <property type="evidence" value="ECO:0007669"/>
    <property type="project" value="UniProtKB-KW"/>
</dbReference>
<protein>
    <recommendedName>
        <fullName evidence="7">Endolytic murein transglycosylase</fullName>
        <ecNumber evidence="7">4.2.2.29</ecNumber>
    </recommendedName>
    <alternativeName>
        <fullName evidence="7">Peptidoglycan lytic transglycosylase</fullName>
    </alternativeName>
    <alternativeName>
        <fullName evidence="7">Peptidoglycan polymerization terminase</fullName>
    </alternativeName>
</protein>
<dbReference type="Pfam" id="PF02618">
    <property type="entry name" value="YceG"/>
    <property type="match status" value="1"/>
</dbReference>
<dbReference type="NCBIfam" id="TIGR00247">
    <property type="entry name" value="endolytic transglycosylase MltG"/>
    <property type="match status" value="1"/>
</dbReference>
<keyword evidence="4 7" id="KW-0472">Membrane</keyword>
<evidence type="ECO:0000256" key="5">
    <source>
        <dbReference type="ARBA" id="ARBA00023239"/>
    </source>
</evidence>